<keyword evidence="4" id="KW-0804">Transcription</keyword>
<feature type="compositionally biased region" description="Acidic residues" evidence="7">
    <location>
        <begin position="125"/>
        <end position="136"/>
    </location>
</feature>
<dbReference type="GO" id="GO:0005634">
    <property type="term" value="C:nucleus"/>
    <property type="evidence" value="ECO:0007669"/>
    <property type="project" value="UniProtKB-SubCell"/>
</dbReference>
<evidence type="ECO:0000313" key="10">
    <source>
        <dbReference type="Proteomes" id="UP000788993"/>
    </source>
</evidence>
<dbReference type="GO" id="GO:0000981">
    <property type="term" value="F:DNA-binding transcription factor activity, RNA polymerase II-specific"/>
    <property type="evidence" value="ECO:0007669"/>
    <property type="project" value="TreeGrafter"/>
</dbReference>
<sequence>MGRRKIEIQPINDERNRTVTFVKRKAGLFKKAHELSILCKVDIAVIIIGHNHKVYEYSSNNPQAVIEKYQQSGQTQESKRPQDYGNYKLVSRVSTKKGARNDNRHVKQESVDEDISDDQNHSELDGEEEEDAEYDETPTKKRKLSRSVSSEDRSRRPTFAPPKETGVMPPNSKLSKRPLLSLQIPSNDRSTSDSDITVTALESGQLNAAKEGGDAGAAPGRTSQNAKKVSIVATPTSNSFLPGLNIMTQQNTQNPLDQTTSSNKSTPVSATLPHGLFSSLPQMSPTQILPTPVFPLGPQQQQQLVQQQNFAPYSAKFQPKSSTGPPPFFNYTGDTPVLPSGLSSRFLDMFPSPNVYYSQDWPMTMGAGNPPLQNPGGPSGPGSNGQPNNHVPQQLNQQQGGTNNGDSGQKGGPAASSGSTFGGPTSSSGTQGPDGNFSTMTSPLQVIGSAIYNQAAQAAERLEEDK</sequence>
<dbReference type="InterPro" id="IPR002100">
    <property type="entry name" value="TF_MADSbox"/>
</dbReference>
<keyword evidence="2" id="KW-0805">Transcription regulation</keyword>
<dbReference type="PROSITE" id="PS50066">
    <property type="entry name" value="MADS_BOX_2"/>
    <property type="match status" value="1"/>
</dbReference>
<dbReference type="PRINTS" id="PR00404">
    <property type="entry name" value="MADSDOMAIN"/>
</dbReference>
<dbReference type="Pfam" id="PF00319">
    <property type="entry name" value="SRF-TF"/>
    <property type="match status" value="1"/>
</dbReference>
<feature type="region of interest" description="Disordered" evidence="7">
    <location>
        <begin position="366"/>
        <end position="442"/>
    </location>
</feature>
<proteinExistence type="inferred from homology"/>
<protein>
    <recommendedName>
        <fullName evidence="8">MADS-box domain-containing protein</fullName>
    </recommendedName>
</protein>
<feature type="domain" description="MADS-box" evidence="8">
    <location>
        <begin position="1"/>
        <end position="61"/>
    </location>
</feature>
<name>A0A9P8P3H4_9ASCO</name>
<dbReference type="PANTHER" id="PTHR11945">
    <property type="entry name" value="MADS BOX PROTEIN"/>
    <property type="match status" value="1"/>
</dbReference>
<dbReference type="Gene3D" id="3.40.1810.10">
    <property type="entry name" value="Transcription factor, MADS-box"/>
    <property type="match status" value="1"/>
</dbReference>
<dbReference type="PANTHER" id="PTHR11945:SF534">
    <property type="entry name" value="MYOCYTE-SPECIFIC ENHANCER FACTOR 2"/>
    <property type="match status" value="1"/>
</dbReference>
<organism evidence="9 10">
    <name type="scientific">Ogataea polymorpha</name>
    <dbReference type="NCBI Taxonomy" id="460523"/>
    <lineage>
        <taxon>Eukaryota</taxon>
        <taxon>Fungi</taxon>
        <taxon>Dikarya</taxon>
        <taxon>Ascomycota</taxon>
        <taxon>Saccharomycotina</taxon>
        <taxon>Pichiomycetes</taxon>
        <taxon>Pichiales</taxon>
        <taxon>Pichiaceae</taxon>
        <taxon>Ogataea</taxon>
    </lineage>
</organism>
<dbReference type="SUPFAM" id="SSF55455">
    <property type="entry name" value="SRF-like"/>
    <property type="match status" value="1"/>
</dbReference>
<dbReference type="InterPro" id="IPR033896">
    <property type="entry name" value="MEF2-like_N"/>
</dbReference>
<dbReference type="Proteomes" id="UP000788993">
    <property type="component" value="Unassembled WGS sequence"/>
</dbReference>
<feature type="compositionally biased region" description="Low complexity" evidence="7">
    <location>
        <begin position="384"/>
        <end position="435"/>
    </location>
</feature>
<dbReference type="PROSITE" id="PS00350">
    <property type="entry name" value="MADS_BOX_1"/>
    <property type="match status" value="1"/>
</dbReference>
<comment type="caution">
    <text evidence="9">The sequence shown here is derived from an EMBL/GenBank/DDBJ whole genome shotgun (WGS) entry which is preliminary data.</text>
</comment>
<dbReference type="AlphaFoldDB" id="A0A9P8P3H4"/>
<feature type="region of interest" description="Disordered" evidence="7">
    <location>
        <begin position="92"/>
        <end position="194"/>
    </location>
</feature>
<dbReference type="InterPro" id="IPR036879">
    <property type="entry name" value="TF_MADSbox_sf"/>
</dbReference>
<comment type="subcellular location">
    <subcellularLocation>
        <location evidence="1">Nucleus</location>
    </subcellularLocation>
</comment>
<evidence type="ECO:0000256" key="7">
    <source>
        <dbReference type="SAM" id="MobiDB-lite"/>
    </source>
</evidence>
<evidence type="ECO:0000256" key="6">
    <source>
        <dbReference type="ARBA" id="ARBA00025805"/>
    </source>
</evidence>
<feature type="compositionally biased region" description="Polar residues" evidence="7">
    <location>
        <begin position="183"/>
        <end position="194"/>
    </location>
</feature>
<evidence type="ECO:0000313" key="9">
    <source>
        <dbReference type="EMBL" id="KAH3664873.1"/>
    </source>
</evidence>
<accession>A0A9P8P3H4</accession>
<comment type="similarity">
    <text evidence="6">Belongs to the MEF2 family.</text>
</comment>
<reference evidence="9" key="1">
    <citation type="journal article" date="2021" name="Open Biol.">
        <title>Shared evolutionary footprints suggest mitochondrial oxidative damage underlies multiple complex I losses in fungi.</title>
        <authorList>
            <person name="Schikora-Tamarit M.A."/>
            <person name="Marcet-Houben M."/>
            <person name="Nosek J."/>
            <person name="Gabaldon T."/>
        </authorList>
    </citation>
    <scope>NUCLEOTIDE SEQUENCE</scope>
    <source>
        <strain evidence="9">NCAIM Y.01608</strain>
    </source>
</reference>
<keyword evidence="10" id="KW-1185">Reference proteome</keyword>
<evidence type="ECO:0000256" key="3">
    <source>
        <dbReference type="ARBA" id="ARBA00023125"/>
    </source>
</evidence>
<feature type="region of interest" description="Disordered" evidence="7">
    <location>
        <begin position="207"/>
        <end position="227"/>
    </location>
</feature>
<dbReference type="GO" id="GO:0045944">
    <property type="term" value="P:positive regulation of transcription by RNA polymerase II"/>
    <property type="evidence" value="ECO:0007669"/>
    <property type="project" value="InterPro"/>
</dbReference>
<evidence type="ECO:0000256" key="5">
    <source>
        <dbReference type="ARBA" id="ARBA00023242"/>
    </source>
</evidence>
<evidence type="ECO:0000259" key="8">
    <source>
        <dbReference type="PROSITE" id="PS50066"/>
    </source>
</evidence>
<keyword evidence="3" id="KW-0238">DNA-binding</keyword>
<dbReference type="EMBL" id="JAEUBD010001178">
    <property type="protein sequence ID" value="KAH3664873.1"/>
    <property type="molecule type" value="Genomic_DNA"/>
</dbReference>
<evidence type="ECO:0000256" key="2">
    <source>
        <dbReference type="ARBA" id="ARBA00023015"/>
    </source>
</evidence>
<dbReference type="GO" id="GO:0046983">
    <property type="term" value="F:protein dimerization activity"/>
    <property type="evidence" value="ECO:0007669"/>
    <property type="project" value="InterPro"/>
</dbReference>
<evidence type="ECO:0000256" key="4">
    <source>
        <dbReference type="ARBA" id="ARBA00023163"/>
    </source>
</evidence>
<reference evidence="9" key="2">
    <citation type="submission" date="2021-01" db="EMBL/GenBank/DDBJ databases">
        <authorList>
            <person name="Schikora-Tamarit M.A."/>
        </authorList>
    </citation>
    <scope>NUCLEOTIDE SEQUENCE</scope>
    <source>
        <strain evidence="9">NCAIM Y.01608</strain>
    </source>
</reference>
<evidence type="ECO:0000256" key="1">
    <source>
        <dbReference type="ARBA" id="ARBA00004123"/>
    </source>
</evidence>
<gene>
    <name evidence="9" type="ORF">OGATHE_003688</name>
</gene>
<dbReference type="GO" id="GO:0000978">
    <property type="term" value="F:RNA polymerase II cis-regulatory region sequence-specific DNA binding"/>
    <property type="evidence" value="ECO:0007669"/>
    <property type="project" value="TreeGrafter"/>
</dbReference>
<keyword evidence="5" id="KW-0539">Nucleus</keyword>
<dbReference type="SMART" id="SM00432">
    <property type="entry name" value="MADS"/>
    <property type="match status" value="1"/>
</dbReference>
<dbReference type="CDD" id="cd00265">
    <property type="entry name" value="MADS_MEF2_like"/>
    <property type="match status" value="1"/>
</dbReference>
<feature type="compositionally biased region" description="Basic and acidic residues" evidence="7">
    <location>
        <begin position="99"/>
        <end position="110"/>
    </location>
</feature>